<feature type="signal peptide" evidence="13">
    <location>
        <begin position="1"/>
        <end position="31"/>
    </location>
</feature>
<reference evidence="16 17" key="1">
    <citation type="submission" date="2018-05" db="EMBL/GenBank/DDBJ databases">
        <title>Genomic Encyclopedia of Type Strains, Phase IV (KMG-IV): sequencing the most valuable type-strain genomes for metagenomic binning, comparative biology and taxonomic classification.</title>
        <authorList>
            <person name="Goeker M."/>
        </authorList>
    </citation>
    <scope>NUCLEOTIDE SEQUENCE [LARGE SCALE GENOMIC DNA]</scope>
    <source>
        <strain evidence="16 17">DSM 3183</strain>
    </source>
</reference>
<evidence type="ECO:0000256" key="2">
    <source>
        <dbReference type="ARBA" id="ARBA00022448"/>
    </source>
</evidence>
<gene>
    <name evidence="16" type="ORF">C7451_10432</name>
</gene>
<dbReference type="PROSITE" id="PS52016">
    <property type="entry name" value="TONB_DEPENDENT_REC_3"/>
    <property type="match status" value="1"/>
</dbReference>
<comment type="caution">
    <text evidence="16">The sequence shown here is derived from an EMBL/GenBank/DDBJ whole genome shotgun (WGS) entry which is preliminary data.</text>
</comment>
<dbReference type="Pfam" id="PF07715">
    <property type="entry name" value="Plug"/>
    <property type="match status" value="1"/>
</dbReference>
<dbReference type="InterPro" id="IPR039426">
    <property type="entry name" value="TonB-dep_rcpt-like"/>
</dbReference>
<sequence length="754" mass="82650">MSASRPWATYASRTAIALASAALAFSANVQAQDADAESEASAEDNVIIVSAQKRDQNILDVPAAISAVGQDVLQAAQVDRFTELTAISPSLTITTSGNRNQNPIFLRGIGTFSFSTAAEPAVLVMIDDVPLLLPGQALSNFADVARIEVLRGPQGTLFGKSASAGVISIVSQAPANQLTGFVEASLTDDEEFRVQGVISGPVDENGGFRISSFYNNFNGFLRNTLTGNKLGQEESWGLRGRFDYEIGRAQLQLTADYSEFFDNGGDNTYRQVTRTRPDGTPANRQLDLTGITPGPTNRNLRINDEAVNDSKQLLLSSRFSLDLDFATLTSITSYQSWKYEAQNDQDLQPVRDSFQDTFYDTRTVTQELRLTSPTDGAFDYILGVYIADGDTDRSFLRIAPNTPPLRQNWDSNASVRNYAAFAQLGYDLSPKTLVSLGARLNYEKIDVFFQDNRTAIPGIFRGSDSDTAFTGKLSLQHFFDSGIMAFASVATGYKGQAYDISSGFNQRRADNPIRSESSVAYEVGLKGQALDGKAQFQLVGFWVDYDDFQAQGINNELIVPQFELVNVGKLRTRGVELETSIRPTDGLTVFASGAYVDAQIKEFAGANCYFGQTVAQGCVRNPTTGLFSQDLAGKQLNNSPDFKFNVGLIYEKPIFGDVELVLNGNYTWQSGVNFDIGNNPRTKQPAYGLANASIGLQGDDKNWQVSLFVNNLFDQDYVTQIIDDTSTRVDPFILLQQIPRNANRFFGIRARFGF</sequence>
<dbReference type="Gene3D" id="2.40.170.20">
    <property type="entry name" value="TonB-dependent receptor, beta-barrel domain"/>
    <property type="match status" value="1"/>
</dbReference>
<dbReference type="OrthoDB" id="9760333at2"/>
<name>A0A2V3VLS2_9SPHN</name>
<keyword evidence="10 11" id="KW-0998">Cell outer membrane</keyword>
<evidence type="ECO:0000313" key="17">
    <source>
        <dbReference type="Proteomes" id="UP000248014"/>
    </source>
</evidence>
<dbReference type="InterPro" id="IPR000531">
    <property type="entry name" value="Beta-barrel_TonB"/>
</dbReference>
<dbReference type="SUPFAM" id="SSF56935">
    <property type="entry name" value="Porins"/>
    <property type="match status" value="1"/>
</dbReference>
<evidence type="ECO:0000313" key="16">
    <source>
        <dbReference type="EMBL" id="PXW77539.1"/>
    </source>
</evidence>
<keyword evidence="13" id="KW-0732">Signal</keyword>
<protein>
    <submittedName>
        <fullName evidence="16">Iron complex outermembrane receptor protein</fullName>
    </submittedName>
</protein>
<evidence type="ECO:0000256" key="13">
    <source>
        <dbReference type="SAM" id="SignalP"/>
    </source>
</evidence>
<proteinExistence type="inferred from homology"/>
<dbReference type="CDD" id="cd01347">
    <property type="entry name" value="ligand_gated_channel"/>
    <property type="match status" value="1"/>
</dbReference>
<evidence type="ECO:0000256" key="8">
    <source>
        <dbReference type="ARBA" id="ARBA00023077"/>
    </source>
</evidence>
<dbReference type="GO" id="GO:0009279">
    <property type="term" value="C:cell outer membrane"/>
    <property type="evidence" value="ECO:0007669"/>
    <property type="project" value="UniProtKB-SubCell"/>
</dbReference>
<dbReference type="GO" id="GO:0006826">
    <property type="term" value="P:iron ion transport"/>
    <property type="evidence" value="ECO:0007669"/>
    <property type="project" value="UniProtKB-KW"/>
</dbReference>
<dbReference type="InterPro" id="IPR012910">
    <property type="entry name" value="Plug_dom"/>
</dbReference>
<keyword evidence="17" id="KW-1185">Reference proteome</keyword>
<keyword evidence="8 12" id="KW-0798">TonB box</keyword>
<dbReference type="AlphaFoldDB" id="A0A2V3VLS2"/>
<dbReference type="PANTHER" id="PTHR32552:SF81">
    <property type="entry name" value="TONB-DEPENDENT OUTER MEMBRANE RECEPTOR"/>
    <property type="match status" value="1"/>
</dbReference>
<feature type="domain" description="TonB-dependent receptor-like beta-barrel" evidence="14">
    <location>
        <begin position="257"/>
        <end position="712"/>
    </location>
</feature>
<feature type="domain" description="TonB-dependent receptor plug" evidence="15">
    <location>
        <begin position="59"/>
        <end position="166"/>
    </location>
</feature>
<evidence type="ECO:0000256" key="12">
    <source>
        <dbReference type="RuleBase" id="RU003357"/>
    </source>
</evidence>
<keyword evidence="16" id="KW-0675">Receptor</keyword>
<dbReference type="PANTHER" id="PTHR32552">
    <property type="entry name" value="FERRICHROME IRON RECEPTOR-RELATED"/>
    <property type="match status" value="1"/>
</dbReference>
<evidence type="ECO:0000256" key="5">
    <source>
        <dbReference type="ARBA" id="ARBA00022692"/>
    </source>
</evidence>
<evidence type="ECO:0000256" key="1">
    <source>
        <dbReference type="ARBA" id="ARBA00004571"/>
    </source>
</evidence>
<keyword evidence="7" id="KW-0406">Ion transport</keyword>
<evidence type="ECO:0000256" key="6">
    <source>
        <dbReference type="ARBA" id="ARBA00023004"/>
    </source>
</evidence>
<evidence type="ECO:0000256" key="9">
    <source>
        <dbReference type="ARBA" id="ARBA00023136"/>
    </source>
</evidence>
<feature type="chain" id="PRO_5015837068" evidence="13">
    <location>
        <begin position="32"/>
        <end position="754"/>
    </location>
</feature>
<dbReference type="Proteomes" id="UP000248014">
    <property type="component" value="Unassembled WGS sequence"/>
</dbReference>
<dbReference type="EMBL" id="QJJM01000004">
    <property type="protein sequence ID" value="PXW77539.1"/>
    <property type="molecule type" value="Genomic_DNA"/>
</dbReference>
<evidence type="ECO:0000259" key="15">
    <source>
        <dbReference type="Pfam" id="PF07715"/>
    </source>
</evidence>
<evidence type="ECO:0000256" key="10">
    <source>
        <dbReference type="ARBA" id="ARBA00023237"/>
    </source>
</evidence>
<evidence type="ECO:0000256" key="11">
    <source>
        <dbReference type="PROSITE-ProRule" id="PRU01360"/>
    </source>
</evidence>
<keyword evidence="5 11" id="KW-0812">Transmembrane</keyword>
<keyword evidence="9 11" id="KW-0472">Membrane</keyword>
<keyword evidence="2 11" id="KW-0813">Transport</keyword>
<dbReference type="InterPro" id="IPR036942">
    <property type="entry name" value="Beta-barrel_TonB_sf"/>
</dbReference>
<comment type="similarity">
    <text evidence="11 12">Belongs to the TonB-dependent receptor family.</text>
</comment>
<evidence type="ECO:0000259" key="14">
    <source>
        <dbReference type="Pfam" id="PF00593"/>
    </source>
</evidence>
<dbReference type="RefSeq" id="WP_110298251.1">
    <property type="nucleotide sequence ID" value="NZ_QJJM01000004.1"/>
</dbReference>
<accession>A0A2V3VLS2</accession>
<comment type="subcellular location">
    <subcellularLocation>
        <location evidence="1 11">Cell outer membrane</location>
        <topology evidence="1 11">Multi-pass membrane protein</topology>
    </subcellularLocation>
</comment>
<evidence type="ECO:0000256" key="7">
    <source>
        <dbReference type="ARBA" id="ARBA00023065"/>
    </source>
</evidence>
<keyword evidence="6" id="KW-0408">Iron</keyword>
<evidence type="ECO:0000256" key="3">
    <source>
        <dbReference type="ARBA" id="ARBA00022452"/>
    </source>
</evidence>
<organism evidence="16 17">
    <name type="scientific">Blastomonas natatoria</name>
    <dbReference type="NCBI Taxonomy" id="34015"/>
    <lineage>
        <taxon>Bacteria</taxon>
        <taxon>Pseudomonadati</taxon>
        <taxon>Pseudomonadota</taxon>
        <taxon>Alphaproteobacteria</taxon>
        <taxon>Sphingomonadales</taxon>
        <taxon>Sphingomonadaceae</taxon>
        <taxon>Blastomonas</taxon>
    </lineage>
</organism>
<keyword evidence="3 11" id="KW-1134">Transmembrane beta strand</keyword>
<dbReference type="Pfam" id="PF00593">
    <property type="entry name" value="TonB_dep_Rec_b-barrel"/>
    <property type="match status" value="1"/>
</dbReference>
<keyword evidence="4" id="KW-0410">Iron transport</keyword>
<evidence type="ECO:0000256" key="4">
    <source>
        <dbReference type="ARBA" id="ARBA00022496"/>
    </source>
</evidence>